<feature type="domain" description="HTH cro/C1-type" evidence="7">
    <location>
        <begin position="7"/>
        <end position="60"/>
    </location>
</feature>
<feature type="repeat" description="TPR" evidence="6">
    <location>
        <begin position="266"/>
        <end position="299"/>
    </location>
</feature>
<gene>
    <name evidence="8" type="ORF">N784_11215</name>
</gene>
<dbReference type="InterPro" id="IPR010982">
    <property type="entry name" value="Lambda_DNA-bd_dom_sf"/>
</dbReference>
<dbReference type="CDD" id="cd00093">
    <property type="entry name" value="HTH_XRE"/>
    <property type="match status" value="1"/>
</dbReference>
<evidence type="ECO:0000256" key="3">
    <source>
        <dbReference type="ARBA" id="ARBA00022737"/>
    </source>
</evidence>
<keyword evidence="4 6" id="KW-0802">TPR repeat</keyword>
<proteinExistence type="inferred from homology"/>
<evidence type="ECO:0000313" key="8">
    <source>
        <dbReference type="EMBL" id="KGX85057.1"/>
    </source>
</evidence>
<comment type="similarity">
    <text evidence="5">Belongs to the Rap family.</text>
</comment>
<dbReference type="Gene3D" id="1.10.260.40">
    <property type="entry name" value="lambda repressor-like DNA-binding domains"/>
    <property type="match status" value="1"/>
</dbReference>
<dbReference type="PROSITE" id="PS50943">
    <property type="entry name" value="HTH_CROC1"/>
    <property type="match status" value="1"/>
</dbReference>
<dbReference type="SMART" id="SM00530">
    <property type="entry name" value="HTH_XRE"/>
    <property type="match status" value="1"/>
</dbReference>
<feature type="repeat" description="TPR" evidence="6">
    <location>
        <begin position="226"/>
        <end position="259"/>
    </location>
</feature>
<dbReference type="eggNOG" id="COG0457">
    <property type="taxonomic scope" value="Bacteria"/>
</dbReference>
<dbReference type="PROSITE" id="PS50005">
    <property type="entry name" value="TPR"/>
    <property type="match status" value="2"/>
</dbReference>
<comment type="caution">
    <text evidence="8">The sequence shown here is derived from an EMBL/GenBank/DDBJ whole genome shotgun (WGS) entry which is preliminary data.</text>
</comment>
<protein>
    <recommendedName>
        <fullName evidence="7">HTH cro/C1-type domain-containing protein</fullName>
    </recommendedName>
</protein>
<keyword evidence="9" id="KW-1185">Reference proteome</keyword>
<dbReference type="InterPro" id="IPR019734">
    <property type="entry name" value="TPR_rpt"/>
</dbReference>
<dbReference type="InterPro" id="IPR051476">
    <property type="entry name" value="Bac_ResReg_Asp_Phosphatase"/>
</dbReference>
<keyword evidence="2" id="KW-0963">Cytoplasm</keyword>
<dbReference type="GO" id="GO:0005737">
    <property type="term" value="C:cytoplasm"/>
    <property type="evidence" value="ECO:0007669"/>
    <property type="project" value="UniProtKB-SubCell"/>
</dbReference>
<dbReference type="InterPro" id="IPR001387">
    <property type="entry name" value="Cro/C1-type_HTH"/>
</dbReference>
<evidence type="ECO:0000256" key="6">
    <source>
        <dbReference type="PROSITE-ProRule" id="PRU00339"/>
    </source>
</evidence>
<keyword evidence="3" id="KW-0677">Repeat</keyword>
<dbReference type="Pfam" id="PF01381">
    <property type="entry name" value="HTH_3"/>
    <property type="match status" value="1"/>
</dbReference>
<evidence type="ECO:0000256" key="5">
    <source>
        <dbReference type="ARBA" id="ARBA00038253"/>
    </source>
</evidence>
<dbReference type="GO" id="GO:0003677">
    <property type="term" value="F:DNA binding"/>
    <property type="evidence" value="ECO:0007669"/>
    <property type="project" value="InterPro"/>
</dbReference>
<organism evidence="8 9">
    <name type="scientific">Pontibacillus litoralis JSM 072002</name>
    <dbReference type="NCBI Taxonomy" id="1385512"/>
    <lineage>
        <taxon>Bacteria</taxon>
        <taxon>Bacillati</taxon>
        <taxon>Bacillota</taxon>
        <taxon>Bacilli</taxon>
        <taxon>Bacillales</taxon>
        <taxon>Bacillaceae</taxon>
        <taxon>Pontibacillus</taxon>
    </lineage>
</organism>
<dbReference type="AlphaFoldDB" id="A0A0A5HN73"/>
<evidence type="ECO:0000256" key="1">
    <source>
        <dbReference type="ARBA" id="ARBA00004496"/>
    </source>
</evidence>
<dbReference type="eggNOG" id="COG1396">
    <property type="taxonomic scope" value="Bacteria"/>
</dbReference>
<dbReference type="SUPFAM" id="SSF47413">
    <property type="entry name" value="lambda repressor-like DNA-binding domains"/>
    <property type="match status" value="1"/>
</dbReference>
<comment type="subcellular location">
    <subcellularLocation>
        <location evidence="1">Cytoplasm</location>
    </subcellularLocation>
</comment>
<reference evidence="8 9" key="1">
    <citation type="submission" date="2013-08" db="EMBL/GenBank/DDBJ databases">
        <authorList>
            <person name="Huang J."/>
            <person name="Wang G."/>
        </authorList>
    </citation>
    <scope>NUCLEOTIDE SEQUENCE [LARGE SCALE GENOMIC DNA]</scope>
    <source>
        <strain evidence="8 9">JSM 072002</strain>
    </source>
</reference>
<name>A0A0A5HN73_9BACI</name>
<evidence type="ECO:0000256" key="2">
    <source>
        <dbReference type="ARBA" id="ARBA00022490"/>
    </source>
</evidence>
<dbReference type="EMBL" id="AVPG01000027">
    <property type="protein sequence ID" value="KGX85057.1"/>
    <property type="molecule type" value="Genomic_DNA"/>
</dbReference>
<dbReference type="PANTHER" id="PTHR46630:SF1">
    <property type="entry name" value="TETRATRICOPEPTIDE REPEAT PROTEIN 29"/>
    <property type="match status" value="1"/>
</dbReference>
<dbReference type="PANTHER" id="PTHR46630">
    <property type="entry name" value="TETRATRICOPEPTIDE REPEAT PROTEIN 29"/>
    <property type="match status" value="1"/>
</dbReference>
<evidence type="ECO:0000313" key="9">
    <source>
        <dbReference type="Proteomes" id="UP000030401"/>
    </source>
</evidence>
<evidence type="ECO:0000259" key="7">
    <source>
        <dbReference type="PROSITE" id="PS50943"/>
    </source>
</evidence>
<dbReference type="STRING" id="1385512.N784_11215"/>
<dbReference type="RefSeq" id="WP_036835803.1">
    <property type="nucleotide sequence ID" value="NZ_AVPG01000027.1"/>
</dbReference>
<dbReference type="Proteomes" id="UP000030401">
    <property type="component" value="Unassembled WGS sequence"/>
</dbReference>
<dbReference type="SUPFAM" id="SSF48452">
    <property type="entry name" value="TPR-like"/>
    <property type="match status" value="1"/>
</dbReference>
<sequence length="420" mass="50181">MDIGSRIKFHRLNKGMTQEELASGIISKSYLSKIENDQSIPAQEIIHILCERLEMSYEEDEHESLFEVINDWFELLLKGKRLEAVKAYNQIEKQVSNVSNSRLTKLYEIHKIRFFVITQEAEKAKKQMLNLTSFYTSFTLLEKYYFHKFSGDFYYSTCVYETSLEHYREAEKHLDSKILLYHQEKNDLYYLLSLTAIQLWKYHLCIFYAEKALSYYQDMYNLFRCAQCHITIGIAYKRMGELDKAIESYDKAFQIAEVITNKTLLANCHQNLGSLFFERGDIDKAIEQYIKSFEVKEESAPHKKLFTIVGLVKLYYQEGRMKDAKDWIQRGEDLLRQIKTLDAVVSLNLRLYKFLVYDPDERFETFMVEEAIPMLKEKKLTKEISYYYQMLADYYYMDRKYKNACIYYQKAHQNNQFQSN</sequence>
<dbReference type="Pfam" id="PF13424">
    <property type="entry name" value="TPR_12"/>
    <property type="match status" value="1"/>
</dbReference>
<evidence type="ECO:0000256" key="4">
    <source>
        <dbReference type="ARBA" id="ARBA00022803"/>
    </source>
</evidence>
<dbReference type="SMART" id="SM00028">
    <property type="entry name" value="TPR"/>
    <property type="match status" value="3"/>
</dbReference>
<dbReference type="Gene3D" id="1.25.40.10">
    <property type="entry name" value="Tetratricopeptide repeat domain"/>
    <property type="match status" value="1"/>
</dbReference>
<dbReference type="InterPro" id="IPR011990">
    <property type="entry name" value="TPR-like_helical_dom_sf"/>
</dbReference>
<accession>A0A0A5HN73</accession>